<dbReference type="PIRSF" id="PIRSF006603">
    <property type="entry name" value="DinF"/>
    <property type="match status" value="1"/>
</dbReference>
<comment type="subcellular location">
    <subcellularLocation>
        <location evidence="1">Cell membrane</location>
        <topology evidence="1">Multi-pass membrane protein</topology>
    </subcellularLocation>
</comment>
<evidence type="ECO:0000256" key="9">
    <source>
        <dbReference type="ARBA" id="ARBA00031636"/>
    </source>
</evidence>
<dbReference type="InterPro" id="IPR050222">
    <property type="entry name" value="MATE_MdtK"/>
</dbReference>
<evidence type="ECO:0000256" key="2">
    <source>
        <dbReference type="ARBA" id="ARBA00022448"/>
    </source>
</evidence>
<evidence type="ECO:0000256" key="7">
    <source>
        <dbReference type="ARBA" id="ARBA00023065"/>
    </source>
</evidence>
<evidence type="ECO:0000256" key="8">
    <source>
        <dbReference type="ARBA" id="ARBA00023136"/>
    </source>
</evidence>
<dbReference type="InterPro" id="IPR048279">
    <property type="entry name" value="MdtK-like"/>
</dbReference>
<feature type="transmembrane region" description="Helical" evidence="10">
    <location>
        <begin position="144"/>
        <end position="163"/>
    </location>
</feature>
<evidence type="ECO:0000256" key="1">
    <source>
        <dbReference type="ARBA" id="ARBA00004651"/>
    </source>
</evidence>
<evidence type="ECO:0000313" key="12">
    <source>
        <dbReference type="Proteomes" id="UP000182680"/>
    </source>
</evidence>
<gene>
    <name evidence="11" type="ORF">SAMN02910291_01069</name>
</gene>
<dbReference type="PANTHER" id="PTHR43298:SF2">
    <property type="entry name" value="FMN_FAD EXPORTER YEEO-RELATED"/>
    <property type="match status" value="1"/>
</dbReference>
<dbReference type="Pfam" id="PF01554">
    <property type="entry name" value="MatE"/>
    <property type="match status" value="2"/>
</dbReference>
<keyword evidence="8 10" id="KW-0472">Membrane</keyword>
<keyword evidence="2" id="KW-0813">Transport</keyword>
<dbReference type="RefSeq" id="WP_232088692.1">
    <property type="nucleotide sequence ID" value="NZ_FPIW01000013.1"/>
</dbReference>
<dbReference type="PANTHER" id="PTHR43298">
    <property type="entry name" value="MULTIDRUG RESISTANCE PROTEIN NORM-RELATED"/>
    <property type="match status" value="1"/>
</dbReference>
<keyword evidence="3" id="KW-0050">Antiport</keyword>
<dbReference type="GO" id="GO:0006811">
    <property type="term" value="P:monoatomic ion transport"/>
    <property type="evidence" value="ECO:0007669"/>
    <property type="project" value="UniProtKB-KW"/>
</dbReference>
<feature type="transmembrane region" description="Helical" evidence="10">
    <location>
        <begin position="204"/>
        <end position="228"/>
    </location>
</feature>
<evidence type="ECO:0000256" key="3">
    <source>
        <dbReference type="ARBA" id="ARBA00022449"/>
    </source>
</evidence>
<dbReference type="GO" id="GO:0015297">
    <property type="term" value="F:antiporter activity"/>
    <property type="evidence" value="ECO:0007669"/>
    <property type="project" value="UniProtKB-KW"/>
</dbReference>
<organism evidence="11 12">
    <name type="scientific">Desulfovibrio desulfuricans</name>
    <dbReference type="NCBI Taxonomy" id="876"/>
    <lineage>
        <taxon>Bacteria</taxon>
        <taxon>Pseudomonadati</taxon>
        <taxon>Thermodesulfobacteriota</taxon>
        <taxon>Desulfovibrionia</taxon>
        <taxon>Desulfovibrionales</taxon>
        <taxon>Desulfovibrionaceae</taxon>
        <taxon>Desulfovibrio</taxon>
    </lineage>
</organism>
<keyword evidence="6 10" id="KW-1133">Transmembrane helix</keyword>
<reference evidence="12" key="1">
    <citation type="submission" date="2016-11" db="EMBL/GenBank/DDBJ databases">
        <authorList>
            <person name="Jaros S."/>
            <person name="Januszkiewicz K."/>
            <person name="Wedrychowicz H."/>
        </authorList>
    </citation>
    <scope>NUCLEOTIDE SEQUENCE [LARGE SCALE GENOMIC DNA]</scope>
    <source>
        <strain evidence="12">DSM 7057</strain>
    </source>
</reference>
<dbReference type="GO" id="GO:0042910">
    <property type="term" value="F:xenobiotic transmembrane transporter activity"/>
    <property type="evidence" value="ECO:0007669"/>
    <property type="project" value="InterPro"/>
</dbReference>
<dbReference type="InterPro" id="IPR002528">
    <property type="entry name" value="MATE_fam"/>
</dbReference>
<dbReference type="CDD" id="cd13137">
    <property type="entry name" value="MATE_NorM_like"/>
    <property type="match status" value="1"/>
</dbReference>
<dbReference type="Proteomes" id="UP000182680">
    <property type="component" value="Unassembled WGS sequence"/>
</dbReference>
<feature type="transmembrane region" description="Helical" evidence="10">
    <location>
        <begin position="249"/>
        <end position="277"/>
    </location>
</feature>
<accession>A0AA94HS30</accession>
<feature type="transmembrane region" description="Helical" evidence="10">
    <location>
        <begin position="98"/>
        <end position="124"/>
    </location>
</feature>
<keyword evidence="7" id="KW-0406">Ion transport</keyword>
<feature type="transmembrane region" description="Helical" evidence="10">
    <location>
        <begin position="297"/>
        <end position="318"/>
    </location>
</feature>
<feature type="transmembrane region" description="Helical" evidence="10">
    <location>
        <begin position="330"/>
        <end position="349"/>
    </location>
</feature>
<evidence type="ECO:0000256" key="10">
    <source>
        <dbReference type="SAM" id="Phobius"/>
    </source>
</evidence>
<feature type="transmembrane region" description="Helical" evidence="10">
    <location>
        <begin position="175"/>
        <end position="198"/>
    </location>
</feature>
<name>A0AA94HS30_DESDE</name>
<feature type="transmembrane region" description="Helical" evidence="10">
    <location>
        <begin position="33"/>
        <end position="51"/>
    </location>
</feature>
<dbReference type="AlphaFoldDB" id="A0AA94HS30"/>
<keyword evidence="4" id="KW-1003">Cell membrane</keyword>
<evidence type="ECO:0000256" key="6">
    <source>
        <dbReference type="ARBA" id="ARBA00022989"/>
    </source>
</evidence>
<evidence type="ECO:0000256" key="4">
    <source>
        <dbReference type="ARBA" id="ARBA00022475"/>
    </source>
</evidence>
<feature type="transmembrane region" description="Helical" evidence="10">
    <location>
        <begin position="63"/>
        <end position="86"/>
    </location>
</feature>
<evidence type="ECO:0000313" key="11">
    <source>
        <dbReference type="EMBL" id="SFW37693.1"/>
    </source>
</evidence>
<dbReference type="NCBIfam" id="TIGR00797">
    <property type="entry name" value="matE"/>
    <property type="match status" value="1"/>
</dbReference>
<dbReference type="GO" id="GO:0005886">
    <property type="term" value="C:plasma membrane"/>
    <property type="evidence" value="ECO:0007669"/>
    <property type="project" value="UniProtKB-SubCell"/>
</dbReference>
<keyword evidence="5 10" id="KW-0812">Transmembrane</keyword>
<evidence type="ECO:0000256" key="5">
    <source>
        <dbReference type="ARBA" id="ARBA00022692"/>
    </source>
</evidence>
<protein>
    <recommendedName>
        <fullName evidence="9">Multidrug-efflux transporter</fullName>
    </recommendedName>
</protein>
<dbReference type="EMBL" id="FPIW01000013">
    <property type="protein sequence ID" value="SFW37693.1"/>
    <property type="molecule type" value="Genomic_DNA"/>
</dbReference>
<feature type="transmembrane region" description="Helical" evidence="10">
    <location>
        <begin position="432"/>
        <end position="452"/>
    </location>
</feature>
<sequence length="470" mass="50462">MIEQRGLSAPQLRPTPDLSTSPRAVWRLTWPQMLMMYLVFFMGFVAVWVAGQISAEVQAALGMVNQCGIFLMVVAMAISSGATAAVSQSLGALKVARAQRYVATTVIGCFGLGFVMALLGWRFGDAILGMLMVPDSIMPVTKELWQVSMLALPAQYVYAATGVMFRATRQVIPPLWVAAVVCAANLLACLGFGLGWFGLPNWGYMGLAWATVGAQCLGAVCNCALLAHSGYLQRRTLPTPRWLKAGLPYLVKVALPAGAAQIVWQSGYLTLFVLVASLPFDSVNALAGLTAGLRVEALLFLPGMAFNMSVAVLVGNSLGAGKPAEAKKVALFMVGAAALAMSLMAALLWPFRQEIALMLSQEPGTQAQIVNYLTFNLLSTPFSIASTVMGGVMTGAGATKYNLMIFGGTFWLVRLPLGWLLGHMLWGTASGVFVAMLVSQCLQTSIMLYVVLRRDWMRFAMSRIRQPHPA</sequence>
<proteinExistence type="predicted"/>
<feature type="transmembrane region" description="Helical" evidence="10">
    <location>
        <begin position="369"/>
        <end position="391"/>
    </location>
</feature>
<comment type="caution">
    <text evidence="11">The sequence shown here is derived from an EMBL/GenBank/DDBJ whole genome shotgun (WGS) entry which is preliminary data.</text>
</comment>